<dbReference type="PROSITE" id="PS51257">
    <property type="entry name" value="PROKAR_LIPOPROTEIN"/>
    <property type="match status" value="1"/>
</dbReference>
<feature type="chain" id="PRO_5040296051" evidence="1">
    <location>
        <begin position="23"/>
        <end position="78"/>
    </location>
</feature>
<comment type="caution">
    <text evidence="2">The sequence shown here is derived from an EMBL/GenBank/DDBJ whole genome shotgun (WGS) entry which is preliminary data.</text>
</comment>
<organism evidence="2 3">
    <name type="scientific">Lyophyllum shimeji</name>
    <name type="common">Hon-shimeji</name>
    <name type="synonym">Tricholoma shimeji</name>
    <dbReference type="NCBI Taxonomy" id="47721"/>
    <lineage>
        <taxon>Eukaryota</taxon>
        <taxon>Fungi</taxon>
        <taxon>Dikarya</taxon>
        <taxon>Basidiomycota</taxon>
        <taxon>Agaricomycotina</taxon>
        <taxon>Agaricomycetes</taxon>
        <taxon>Agaricomycetidae</taxon>
        <taxon>Agaricales</taxon>
        <taxon>Tricholomatineae</taxon>
        <taxon>Lyophyllaceae</taxon>
        <taxon>Lyophyllum</taxon>
    </lineage>
</organism>
<reference evidence="2" key="1">
    <citation type="submission" date="2022-07" db="EMBL/GenBank/DDBJ databases">
        <title>The genome of Lyophyllum shimeji provides insight into the initial evolution of ectomycorrhizal fungal genome.</title>
        <authorList>
            <person name="Kobayashi Y."/>
            <person name="Shibata T."/>
            <person name="Hirakawa H."/>
            <person name="Shigenobu S."/>
            <person name="Nishiyama T."/>
            <person name="Yamada A."/>
            <person name="Hasebe M."/>
            <person name="Kawaguchi M."/>
        </authorList>
    </citation>
    <scope>NUCLEOTIDE SEQUENCE</scope>
    <source>
        <strain evidence="2">AT787</strain>
    </source>
</reference>
<dbReference type="AlphaFoldDB" id="A0A9P3USG1"/>
<evidence type="ECO:0000313" key="2">
    <source>
        <dbReference type="EMBL" id="GLB42430.1"/>
    </source>
</evidence>
<keyword evidence="1" id="KW-0732">Signal</keyword>
<proteinExistence type="predicted"/>
<sequence>MRFSTIIAASALLLAGFTAASGCSSEPDCASGQICCFKRLKDSRGKCYSGSCAPPYSTRASVTYRWDIMRKVAGLLAH</sequence>
<dbReference type="Proteomes" id="UP001063166">
    <property type="component" value="Unassembled WGS sequence"/>
</dbReference>
<dbReference type="EMBL" id="BRPK01000011">
    <property type="protein sequence ID" value="GLB42430.1"/>
    <property type="molecule type" value="Genomic_DNA"/>
</dbReference>
<protein>
    <submittedName>
        <fullName evidence="2">Uncharacterized protein</fullName>
    </submittedName>
</protein>
<feature type="signal peptide" evidence="1">
    <location>
        <begin position="1"/>
        <end position="22"/>
    </location>
</feature>
<evidence type="ECO:0000256" key="1">
    <source>
        <dbReference type="SAM" id="SignalP"/>
    </source>
</evidence>
<gene>
    <name evidence="2" type="ORF">LshimejAT787_1104450</name>
</gene>
<name>A0A9P3USG1_LYOSH</name>
<accession>A0A9P3USG1</accession>
<evidence type="ECO:0000313" key="3">
    <source>
        <dbReference type="Proteomes" id="UP001063166"/>
    </source>
</evidence>
<keyword evidence="3" id="KW-1185">Reference proteome</keyword>